<dbReference type="PROSITE" id="PS00028">
    <property type="entry name" value="ZINC_FINGER_C2H2_1"/>
    <property type="match status" value="1"/>
</dbReference>
<comment type="caution">
    <text evidence="11">The sequence shown here is derived from an EMBL/GenBank/DDBJ whole genome shotgun (WGS) entry which is preliminary data.</text>
</comment>
<dbReference type="AlphaFoldDB" id="A0ABD2N9B4"/>
<evidence type="ECO:0000256" key="6">
    <source>
        <dbReference type="ARBA" id="ARBA00023125"/>
    </source>
</evidence>
<evidence type="ECO:0000256" key="2">
    <source>
        <dbReference type="ARBA" id="ARBA00022723"/>
    </source>
</evidence>
<dbReference type="Gene3D" id="3.30.160.60">
    <property type="entry name" value="Classic Zinc Finger"/>
    <property type="match status" value="1"/>
</dbReference>
<keyword evidence="6" id="KW-0238">DNA-binding</keyword>
<keyword evidence="3" id="KW-0677">Repeat</keyword>
<dbReference type="InterPro" id="IPR036236">
    <property type="entry name" value="Znf_C2H2_sf"/>
</dbReference>
<dbReference type="GO" id="GO:0003677">
    <property type="term" value="F:DNA binding"/>
    <property type="evidence" value="ECO:0007669"/>
    <property type="project" value="UniProtKB-KW"/>
</dbReference>
<name>A0ABD2N9B4_9CUCU</name>
<protein>
    <recommendedName>
        <fullName evidence="10">C2H2-type domain-containing protein</fullName>
    </recommendedName>
</protein>
<accession>A0ABD2N9B4</accession>
<dbReference type="Proteomes" id="UP001516400">
    <property type="component" value="Unassembled WGS sequence"/>
</dbReference>
<dbReference type="FunFam" id="3.30.160.60:FF:000100">
    <property type="entry name" value="Zinc finger 45-like"/>
    <property type="match status" value="1"/>
</dbReference>
<dbReference type="EMBL" id="JABFTP020000083">
    <property type="protein sequence ID" value="KAL3275237.1"/>
    <property type="molecule type" value="Genomic_DNA"/>
</dbReference>
<comment type="similarity">
    <text evidence="8">Belongs to the snail C2H2-type zinc-finger protein family.</text>
</comment>
<sequence>MVLIFGKLKRRLNFAVTNVINAINFSILYDRTRPEIVDEEKEFHCDQCDKSYTTINSLRSHKVKDCGRDKSYKCTVCLKSFRRKAHAKSHFDNIHRKHM</sequence>
<dbReference type="Pfam" id="PF13912">
    <property type="entry name" value="zf-C2H2_6"/>
    <property type="match status" value="1"/>
</dbReference>
<evidence type="ECO:0000256" key="7">
    <source>
        <dbReference type="ARBA" id="ARBA00023242"/>
    </source>
</evidence>
<dbReference type="PANTHER" id="PTHR24388">
    <property type="entry name" value="ZINC FINGER PROTEIN"/>
    <property type="match status" value="1"/>
</dbReference>
<dbReference type="SMART" id="SM00355">
    <property type="entry name" value="ZnF_C2H2"/>
    <property type="match status" value="2"/>
</dbReference>
<evidence type="ECO:0000259" key="10">
    <source>
        <dbReference type="PROSITE" id="PS50157"/>
    </source>
</evidence>
<evidence type="ECO:0000313" key="11">
    <source>
        <dbReference type="EMBL" id="KAL3275237.1"/>
    </source>
</evidence>
<evidence type="ECO:0000256" key="4">
    <source>
        <dbReference type="ARBA" id="ARBA00022771"/>
    </source>
</evidence>
<reference evidence="11 12" key="1">
    <citation type="journal article" date="2021" name="BMC Biol.">
        <title>Horizontally acquired antibacterial genes associated with adaptive radiation of ladybird beetles.</title>
        <authorList>
            <person name="Li H.S."/>
            <person name="Tang X.F."/>
            <person name="Huang Y.H."/>
            <person name="Xu Z.Y."/>
            <person name="Chen M.L."/>
            <person name="Du X.Y."/>
            <person name="Qiu B.Y."/>
            <person name="Chen P.T."/>
            <person name="Zhang W."/>
            <person name="Slipinski A."/>
            <person name="Escalona H.E."/>
            <person name="Waterhouse R.M."/>
            <person name="Zwick A."/>
            <person name="Pang H."/>
        </authorList>
    </citation>
    <scope>NUCLEOTIDE SEQUENCE [LARGE SCALE GENOMIC DNA]</scope>
    <source>
        <strain evidence="11">SYSU2018</strain>
    </source>
</reference>
<gene>
    <name evidence="11" type="ORF">HHI36_020006</name>
</gene>
<dbReference type="SUPFAM" id="SSF57667">
    <property type="entry name" value="beta-beta-alpha zinc fingers"/>
    <property type="match status" value="1"/>
</dbReference>
<evidence type="ECO:0000313" key="12">
    <source>
        <dbReference type="Proteomes" id="UP001516400"/>
    </source>
</evidence>
<keyword evidence="2" id="KW-0479">Metal-binding</keyword>
<keyword evidence="12" id="KW-1185">Reference proteome</keyword>
<evidence type="ECO:0000256" key="5">
    <source>
        <dbReference type="ARBA" id="ARBA00022833"/>
    </source>
</evidence>
<evidence type="ECO:0000256" key="8">
    <source>
        <dbReference type="ARBA" id="ARBA00037948"/>
    </source>
</evidence>
<dbReference type="PROSITE" id="PS50157">
    <property type="entry name" value="ZINC_FINGER_C2H2_2"/>
    <property type="match status" value="2"/>
</dbReference>
<keyword evidence="4 9" id="KW-0863">Zinc-finger</keyword>
<comment type="subcellular location">
    <subcellularLocation>
        <location evidence="1">Nucleus</location>
    </subcellularLocation>
</comment>
<keyword evidence="7" id="KW-0539">Nucleus</keyword>
<organism evidence="11 12">
    <name type="scientific">Cryptolaemus montrouzieri</name>
    <dbReference type="NCBI Taxonomy" id="559131"/>
    <lineage>
        <taxon>Eukaryota</taxon>
        <taxon>Metazoa</taxon>
        <taxon>Ecdysozoa</taxon>
        <taxon>Arthropoda</taxon>
        <taxon>Hexapoda</taxon>
        <taxon>Insecta</taxon>
        <taxon>Pterygota</taxon>
        <taxon>Neoptera</taxon>
        <taxon>Endopterygota</taxon>
        <taxon>Coleoptera</taxon>
        <taxon>Polyphaga</taxon>
        <taxon>Cucujiformia</taxon>
        <taxon>Coccinelloidea</taxon>
        <taxon>Coccinellidae</taxon>
        <taxon>Scymninae</taxon>
        <taxon>Scymnini</taxon>
        <taxon>Cryptolaemus</taxon>
    </lineage>
</organism>
<dbReference type="InterPro" id="IPR013087">
    <property type="entry name" value="Znf_C2H2_type"/>
</dbReference>
<proteinExistence type="inferred from homology"/>
<dbReference type="InterPro" id="IPR050527">
    <property type="entry name" value="Snail/Krueppel_Znf"/>
</dbReference>
<dbReference type="GO" id="GO:0005634">
    <property type="term" value="C:nucleus"/>
    <property type="evidence" value="ECO:0007669"/>
    <property type="project" value="UniProtKB-SubCell"/>
</dbReference>
<evidence type="ECO:0000256" key="3">
    <source>
        <dbReference type="ARBA" id="ARBA00022737"/>
    </source>
</evidence>
<dbReference type="PANTHER" id="PTHR24388:SF54">
    <property type="entry name" value="PROTEIN ESCARGOT"/>
    <property type="match status" value="1"/>
</dbReference>
<feature type="domain" description="C2H2-type" evidence="10">
    <location>
        <begin position="43"/>
        <end position="70"/>
    </location>
</feature>
<dbReference type="GO" id="GO:0008270">
    <property type="term" value="F:zinc ion binding"/>
    <property type="evidence" value="ECO:0007669"/>
    <property type="project" value="UniProtKB-KW"/>
</dbReference>
<keyword evidence="5" id="KW-0862">Zinc</keyword>
<evidence type="ECO:0000256" key="1">
    <source>
        <dbReference type="ARBA" id="ARBA00004123"/>
    </source>
</evidence>
<dbReference type="Pfam" id="PF12874">
    <property type="entry name" value="zf-met"/>
    <property type="match status" value="1"/>
</dbReference>
<evidence type="ECO:0000256" key="9">
    <source>
        <dbReference type="PROSITE-ProRule" id="PRU00042"/>
    </source>
</evidence>
<feature type="domain" description="C2H2-type" evidence="10">
    <location>
        <begin position="72"/>
        <end position="99"/>
    </location>
</feature>